<dbReference type="InterPro" id="IPR001254">
    <property type="entry name" value="Trypsin_dom"/>
</dbReference>
<dbReference type="PROSITE" id="PS00134">
    <property type="entry name" value="TRYPSIN_HIS"/>
    <property type="match status" value="1"/>
</dbReference>
<feature type="chain" id="PRO_5040962283" evidence="3">
    <location>
        <begin position="23"/>
        <end position="271"/>
    </location>
</feature>
<dbReference type="PANTHER" id="PTHR15462">
    <property type="entry name" value="SERINE PROTEASE"/>
    <property type="match status" value="1"/>
</dbReference>
<keyword evidence="2 3" id="KW-0732">Signal</keyword>
<dbReference type="EMBL" id="MU827795">
    <property type="protein sequence ID" value="KAJ7328635.1"/>
    <property type="molecule type" value="Genomic_DNA"/>
</dbReference>
<dbReference type="InterPro" id="IPR009003">
    <property type="entry name" value="Peptidase_S1_PA"/>
</dbReference>
<dbReference type="AlphaFoldDB" id="A0A9W9YDU2"/>
<evidence type="ECO:0000256" key="3">
    <source>
        <dbReference type="SAM" id="SignalP"/>
    </source>
</evidence>
<evidence type="ECO:0000313" key="5">
    <source>
        <dbReference type="EMBL" id="KAJ7328635.1"/>
    </source>
</evidence>
<accession>A0A9W9YDU2</accession>
<dbReference type="Proteomes" id="UP001163046">
    <property type="component" value="Unassembled WGS sequence"/>
</dbReference>
<dbReference type="GO" id="GO:0004252">
    <property type="term" value="F:serine-type endopeptidase activity"/>
    <property type="evidence" value="ECO:0007669"/>
    <property type="project" value="InterPro"/>
</dbReference>
<protein>
    <submittedName>
        <fullName evidence="5">Serine-type endopeptidase</fullName>
    </submittedName>
</protein>
<feature type="signal peptide" evidence="3">
    <location>
        <begin position="1"/>
        <end position="22"/>
    </location>
</feature>
<gene>
    <name evidence="5" type="primary">PRSS23_2</name>
    <name evidence="5" type="ORF">OS493_023904</name>
</gene>
<evidence type="ECO:0000256" key="1">
    <source>
        <dbReference type="ARBA" id="ARBA00007664"/>
    </source>
</evidence>
<dbReference type="Gene3D" id="2.40.10.10">
    <property type="entry name" value="Trypsin-like serine proteases"/>
    <property type="match status" value="2"/>
</dbReference>
<evidence type="ECO:0000256" key="2">
    <source>
        <dbReference type="ARBA" id="ARBA00022729"/>
    </source>
</evidence>
<comment type="similarity">
    <text evidence="1">Belongs to the peptidase S1 family.</text>
</comment>
<name>A0A9W9YDU2_9CNID</name>
<dbReference type="SUPFAM" id="SSF50494">
    <property type="entry name" value="Trypsin-like serine proteases"/>
    <property type="match status" value="1"/>
</dbReference>
<sequence length="271" mass="30167">MFCVASLCVFTLGISGLIQVQADETIGVRTPCRIKRGISTSSKRFHIPNKIASGTFPFSAAVKLGTRCTGVAVTERHVITAAHCVTTIKGSRRTIDKTIQVGFLTSSGDFDWISVKRIFVPKEWTRRERTSIKDDFALLVLRKKHNRPFLLPAAVNTTAAVDARSFVYFSAFDDAEQANSLMYRVCQVQGAAYGVVYQECATEDGASGAGVYMQVYDLKRNNWDRVLVGIQNTKYSKTLTGNQLSVTLWFTQDILDVLCSWTSNTRYSLCR</sequence>
<dbReference type="InterPro" id="IPR018114">
    <property type="entry name" value="TRYPSIN_HIS"/>
</dbReference>
<dbReference type="InterPro" id="IPR043504">
    <property type="entry name" value="Peptidase_S1_PA_chymotrypsin"/>
</dbReference>
<feature type="domain" description="Peptidase S1" evidence="4">
    <location>
        <begin position="52"/>
        <end position="199"/>
    </location>
</feature>
<evidence type="ECO:0000259" key="4">
    <source>
        <dbReference type="Pfam" id="PF00089"/>
    </source>
</evidence>
<comment type="caution">
    <text evidence="5">The sequence shown here is derived from an EMBL/GenBank/DDBJ whole genome shotgun (WGS) entry which is preliminary data.</text>
</comment>
<keyword evidence="6" id="KW-1185">Reference proteome</keyword>
<proteinExistence type="inferred from homology"/>
<dbReference type="PANTHER" id="PTHR15462:SF8">
    <property type="entry name" value="SERINE PROTEASE"/>
    <property type="match status" value="1"/>
</dbReference>
<dbReference type="InterPro" id="IPR050966">
    <property type="entry name" value="Glutamyl_endopeptidase"/>
</dbReference>
<organism evidence="5 6">
    <name type="scientific">Desmophyllum pertusum</name>
    <dbReference type="NCBI Taxonomy" id="174260"/>
    <lineage>
        <taxon>Eukaryota</taxon>
        <taxon>Metazoa</taxon>
        <taxon>Cnidaria</taxon>
        <taxon>Anthozoa</taxon>
        <taxon>Hexacorallia</taxon>
        <taxon>Scleractinia</taxon>
        <taxon>Caryophylliina</taxon>
        <taxon>Caryophylliidae</taxon>
        <taxon>Desmophyllum</taxon>
    </lineage>
</organism>
<dbReference type="OrthoDB" id="5975795at2759"/>
<evidence type="ECO:0000313" key="6">
    <source>
        <dbReference type="Proteomes" id="UP001163046"/>
    </source>
</evidence>
<dbReference type="GO" id="GO:0006508">
    <property type="term" value="P:proteolysis"/>
    <property type="evidence" value="ECO:0007669"/>
    <property type="project" value="InterPro"/>
</dbReference>
<dbReference type="Pfam" id="PF00089">
    <property type="entry name" value="Trypsin"/>
    <property type="match status" value="1"/>
</dbReference>
<reference evidence="5" key="1">
    <citation type="submission" date="2023-01" db="EMBL/GenBank/DDBJ databases">
        <title>Genome assembly of the deep-sea coral Lophelia pertusa.</title>
        <authorList>
            <person name="Herrera S."/>
            <person name="Cordes E."/>
        </authorList>
    </citation>
    <scope>NUCLEOTIDE SEQUENCE</scope>
    <source>
        <strain evidence="5">USNM1676648</strain>
        <tissue evidence="5">Polyp</tissue>
    </source>
</reference>